<protein>
    <submittedName>
        <fullName evidence="2">ABC transporter substrate-binding protein</fullName>
    </submittedName>
</protein>
<evidence type="ECO:0000313" key="2">
    <source>
        <dbReference type="EMBL" id="GAA5064472.1"/>
    </source>
</evidence>
<dbReference type="SUPFAM" id="SSF53850">
    <property type="entry name" value="Periplasmic binding protein-like II"/>
    <property type="match status" value="1"/>
</dbReference>
<feature type="region of interest" description="Disordered" evidence="1">
    <location>
        <begin position="25"/>
        <end position="46"/>
    </location>
</feature>
<evidence type="ECO:0000256" key="1">
    <source>
        <dbReference type="SAM" id="MobiDB-lite"/>
    </source>
</evidence>
<dbReference type="Gene3D" id="3.40.190.10">
    <property type="entry name" value="Periplasmic binding protein-like II"/>
    <property type="match status" value="2"/>
</dbReference>
<name>A0AAV3UQI9_9EURY</name>
<sequence length="434" mass="48968">MYTRRGYLKWTAASVMGVANLAGCSSNQDDAEKTTNNQKTQSESTPLEIQHSWNLAAEKDAADSVFDGFQEFHPDVELDEQVVSGRGGGDLKTVVKKRIIDNNPPDSWQSWSGQNLRTYVDAGTLQSLQNEAESRKIKWDVFSSISKDLSKIDGSFVAVPLSIHRLNNLFYNIEILEESGIDPQAIQTPHELVNTVEIVEETTDAVGVVHPTKNVWPTLELWESMLLGEYGLETHQAIGDEEILSNKRAVSESLRLADKYHEQSPDGIVPINWREAAKQFQNGNVAFFHQGDWAAAEFQTDDFEFEADWSCIAFPGTKDQYLLSMDSFPFPRNSSSVTALSEFLQYVSTVETQKRFTQRRGSIPPRKDVPKSGYDPFFRRQMDHFRNTKSQLPSIAHGLAIPPVSRDILINAMKDFTSTWDVEQTTQTILTMFD</sequence>
<reference evidence="2 3" key="1">
    <citation type="journal article" date="2019" name="Int. J. Syst. Evol. Microbiol.">
        <title>The Global Catalogue of Microorganisms (GCM) 10K type strain sequencing project: providing services to taxonomists for standard genome sequencing and annotation.</title>
        <authorList>
            <consortium name="The Broad Institute Genomics Platform"/>
            <consortium name="The Broad Institute Genome Sequencing Center for Infectious Disease"/>
            <person name="Wu L."/>
            <person name="Ma J."/>
        </authorList>
    </citation>
    <scope>NUCLEOTIDE SEQUENCE [LARGE SCALE GENOMIC DNA]</scope>
    <source>
        <strain evidence="2 3">JCM 17504</strain>
    </source>
</reference>
<dbReference type="Pfam" id="PF13416">
    <property type="entry name" value="SBP_bac_8"/>
    <property type="match status" value="1"/>
</dbReference>
<comment type="caution">
    <text evidence="2">The sequence shown here is derived from an EMBL/GenBank/DDBJ whole genome shotgun (WGS) entry which is preliminary data.</text>
</comment>
<organism evidence="2 3">
    <name type="scientific">Haladaptatus pallidirubidus</name>
    <dbReference type="NCBI Taxonomy" id="1008152"/>
    <lineage>
        <taxon>Archaea</taxon>
        <taxon>Methanobacteriati</taxon>
        <taxon>Methanobacteriota</taxon>
        <taxon>Stenosarchaea group</taxon>
        <taxon>Halobacteria</taxon>
        <taxon>Halobacteriales</taxon>
        <taxon>Haladaptataceae</taxon>
        <taxon>Haladaptatus</taxon>
    </lineage>
</organism>
<dbReference type="EMBL" id="BAABKX010000030">
    <property type="protein sequence ID" value="GAA5064472.1"/>
    <property type="molecule type" value="Genomic_DNA"/>
</dbReference>
<dbReference type="InterPro" id="IPR006059">
    <property type="entry name" value="SBP"/>
</dbReference>
<dbReference type="Proteomes" id="UP001501729">
    <property type="component" value="Unassembled WGS sequence"/>
</dbReference>
<dbReference type="AlphaFoldDB" id="A0AAV3UQI9"/>
<dbReference type="InterPro" id="IPR050490">
    <property type="entry name" value="Bact_solute-bd_prot1"/>
</dbReference>
<gene>
    <name evidence="2" type="ORF">GCM10025751_54120</name>
</gene>
<evidence type="ECO:0000313" key="3">
    <source>
        <dbReference type="Proteomes" id="UP001501729"/>
    </source>
</evidence>
<accession>A0AAV3UQI9</accession>
<dbReference type="PANTHER" id="PTHR43649">
    <property type="entry name" value="ARABINOSE-BINDING PROTEIN-RELATED"/>
    <property type="match status" value="1"/>
</dbReference>
<keyword evidence="3" id="KW-1185">Reference proteome</keyword>
<proteinExistence type="predicted"/>